<proteinExistence type="inferred from homology"/>
<evidence type="ECO:0000256" key="3">
    <source>
        <dbReference type="SAM" id="Phobius"/>
    </source>
</evidence>
<dbReference type="EMBL" id="MU004291">
    <property type="protein sequence ID" value="KAF2661912.1"/>
    <property type="molecule type" value="Genomic_DNA"/>
</dbReference>
<feature type="transmembrane region" description="Helical" evidence="3">
    <location>
        <begin position="157"/>
        <end position="177"/>
    </location>
</feature>
<feature type="transmembrane region" description="Helical" evidence="3">
    <location>
        <begin position="40"/>
        <end position="59"/>
    </location>
</feature>
<dbReference type="Proteomes" id="UP000799324">
    <property type="component" value="Unassembled WGS sequence"/>
</dbReference>
<dbReference type="PANTHER" id="PTHR12203:SF35">
    <property type="entry name" value="PROTEIN O-GLUCOSYLTRANSFERASE 1"/>
    <property type="match status" value="1"/>
</dbReference>
<dbReference type="InterPro" id="IPR051091">
    <property type="entry name" value="O-Glucosyltr/Glycosyltrsf_90"/>
</dbReference>
<feature type="transmembrane region" description="Helical" evidence="3">
    <location>
        <begin position="197"/>
        <end position="213"/>
    </location>
</feature>
<keyword evidence="3" id="KW-0812">Transmembrane</keyword>
<evidence type="ECO:0000259" key="4">
    <source>
        <dbReference type="SMART" id="SM00672"/>
    </source>
</evidence>
<feature type="transmembrane region" description="Helical" evidence="3">
    <location>
        <begin position="267"/>
        <end position="288"/>
    </location>
</feature>
<keyword evidence="3" id="KW-0472">Membrane</keyword>
<name>A0A6A6TQ49_9PLEO</name>
<gene>
    <name evidence="5" type="ORF">K491DRAFT_646467</name>
</gene>
<keyword evidence="6" id="KW-1185">Reference proteome</keyword>
<dbReference type="Pfam" id="PF05686">
    <property type="entry name" value="Glyco_transf_90"/>
    <property type="match status" value="1"/>
</dbReference>
<reference evidence="5" key="1">
    <citation type="journal article" date="2020" name="Stud. Mycol.">
        <title>101 Dothideomycetes genomes: a test case for predicting lifestyles and emergence of pathogens.</title>
        <authorList>
            <person name="Haridas S."/>
            <person name="Albert R."/>
            <person name="Binder M."/>
            <person name="Bloem J."/>
            <person name="Labutti K."/>
            <person name="Salamov A."/>
            <person name="Andreopoulos B."/>
            <person name="Baker S."/>
            <person name="Barry K."/>
            <person name="Bills G."/>
            <person name="Bluhm B."/>
            <person name="Cannon C."/>
            <person name="Castanera R."/>
            <person name="Culley D."/>
            <person name="Daum C."/>
            <person name="Ezra D."/>
            <person name="Gonzalez J."/>
            <person name="Henrissat B."/>
            <person name="Kuo A."/>
            <person name="Liang C."/>
            <person name="Lipzen A."/>
            <person name="Lutzoni F."/>
            <person name="Magnuson J."/>
            <person name="Mondo S."/>
            <person name="Nolan M."/>
            <person name="Ohm R."/>
            <person name="Pangilinan J."/>
            <person name="Park H.-J."/>
            <person name="Ramirez L."/>
            <person name="Alfaro M."/>
            <person name="Sun H."/>
            <person name="Tritt A."/>
            <person name="Yoshinaga Y."/>
            <person name="Zwiers L.-H."/>
            <person name="Turgeon B."/>
            <person name="Goodwin S."/>
            <person name="Spatafora J."/>
            <person name="Crous P."/>
            <person name="Grigoriev I."/>
        </authorList>
    </citation>
    <scope>NUCLEOTIDE SEQUENCE</scope>
    <source>
        <strain evidence="5">CBS 122681</strain>
    </source>
</reference>
<evidence type="ECO:0000313" key="5">
    <source>
        <dbReference type="EMBL" id="KAF2661912.1"/>
    </source>
</evidence>
<dbReference type="AlphaFoldDB" id="A0A6A6TQ49"/>
<evidence type="ECO:0000256" key="2">
    <source>
        <dbReference type="ARBA" id="ARBA00022679"/>
    </source>
</evidence>
<evidence type="ECO:0000313" key="6">
    <source>
        <dbReference type="Proteomes" id="UP000799324"/>
    </source>
</evidence>
<feature type="transmembrane region" description="Helical" evidence="3">
    <location>
        <begin position="300"/>
        <end position="320"/>
    </location>
</feature>
<dbReference type="GO" id="GO:0016740">
    <property type="term" value="F:transferase activity"/>
    <property type="evidence" value="ECO:0007669"/>
    <property type="project" value="UniProtKB-KW"/>
</dbReference>
<organism evidence="5 6">
    <name type="scientific">Lophiostoma macrostomum CBS 122681</name>
    <dbReference type="NCBI Taxonomy" id="1314788"/>
    <lineage>
        <taxon>Eukaryota</taxon>
        <taxon>Fungi</taxon>
        <taxon>Dikarya</taxon>
        <taxon>Ascomycota</taxon>
        <taxon>Pezizomycotina</taxon>
        <taxon>Dothideomycetes</taxon>
        <taxon>Pleosporomycetidae</taxon>
        <taxon>Pleosporales</taxon>
        <taxon>Lophiostomataceae</taxon>
        <taxon>Lophiostoma</taxon>
    </lineage>
</organism>
<evidence type="ECO:0000256" key="1">
    <source>
        <dbReference type="ARBA" id="ARBA00010118"/>
    </source>
</evidence>
<feature type="domain" description="Glycosyl transferase CAP10" evidence="4">
    <location>
        <begin position="648"/>
        <end position="937"/>
    </location>
</feature>
<dbReference type="SMART" id="SM00672">
    <property type="entry name" value="CAP10"/>
    <property type="match status" value="1"/>
</dbReference>
<feature type="transmembrane region" description="Helical" evidence="3">
    <location>
        <begin position="326"/>
        <end position="344"/>
    </location>
</feature>
<protein>
    <submittedName>
        <fullName evidence="5">Glycosyltransferase family 90 protein</fullName>
    </submittedName>
</protein>
<dbReference type="InterPro" id="IPR006598">
    <property type="entry name" value="CAP10"/>
</dbReference>
<feature type="transmembrane region" description="Helical" evidence="3">
    <location>
        <begin position="365"/>
        <end position="384"/>
    </location>
</feature>
<feature type="transmembrane region" description="Helical" evidence="3">
    <location>
        <begin position="233"/>
        <end position="255"/>
    </location>
</feature>
<keyword evidence="2 5" id="KW-0808">Transferase</keyword>
<keyword evidence="3" id="KW-1133">Transmembrane helix</keyword>
<comment type="similarity">
    <text evidence="1">Belongs to the glycosyltransferase 90 family.</text>
</comment>
<accession>A0A6A6TQ49</accession>
<dbReference type="PANTHER" id="PTHR12203">
    <property type="entry name" value="KDEL LYS-ASP-GLU-LEU CONTAINING - RELATED"/>
    <property type="match status" value="1"/>
</dbReference>
<sequence>MPLQARALLPPAALIVGTGYLTTTLPSSFAVERPLHTAGVVLLVTGSILVGLGIPCVHDKHQDRPPFQHNGSRLPKLQRPYVLAILLTLPISARIGLSWWVLKHVECTGPSALPILPLLVAGYYSLDDTQDLDLDSKSRARLEEDYPATTSAPRRYILPYLLLAASGFWLTSIAALLRSTTICPVTRIWAVPRLSTLGFALDCVIVALLYALLNGRKSSKRHAFQTPPNITLLGVLLIACSGLLGVAGGVTYAIAPDHRYWILDLSSSYVQSLFALSLTIPCTLLSFLGVTSSIGFWSTLFVAALSASLTYFVQILRMVANGPWPLGYMFSLALPFALLGLAVIQHAVVSWGGEASSRRRPISRFARVCIPASFLLLLVSFGRYQRLLTRHPISVLIEMGKKQHTTWATQAHSSVTLHDAVRNYQIRYLRDPPPGFDKWYGYASSRNSVVIDDFDNIEKDLAPFWSLSPEVLRKRTAEVLVGDNGLGGISIRSGNAEVFANVPGTHRWMVDGTVDMIRPFAEHLPDMDIAMNLNDECRVAIPYTRWKEAHQVQFASRNPRSSEQTLGFSADRGSAWLNTSELTDVPAYFKVEGFNPTFQLYGSLSCPPDSPARSQYHWNTGVVCTSCSAPHSLGLFVRNWTESANPCHQPDLAYMHGLHMSPSALVGTHELIPIFSQSKAPGYADIRYPSPWNYKDKARYETDADFPDPTFVEKENTLFWRGGTTEGVSAGSGAWRGMLRQRLVHLANNPTSEQMMLLPSARDDGSFEYSLETPGLIQHSLGAKPDIHFVDKVVRCGGKDCSDQESEFTFVEGIDFKQHWRYKFLFDADGAGFSGRFIPFMQSRSLVFKSALFREWYEGRLTAWHHFVPVDLRLHDLWSILAYFGGWQDDSGRKWEGREKEANRIARQGRMWTEKVLRKEDMEIYMFRLLLELGRLTDDNRDKLGYRPS</sequence>
<dbReference type="OrthoDB" id="541052at2759"/>